<accession>A0A9X6PQX8</accession>
<protein>
    <submittedName>
        <fullName evidence="1">Uncharacterized protein</fullName>
    </submittedName>
</protein>
<dbReference type="AlphaFoldDB" id="A0A9X6PQX8"/>
<gene>
    <name evidence="1" type="ORF">BK769_15500</name>
</gene>
<evidence type="ECO:0000313" key="2">
    <source>
        <dbReference type="Proteomes" id="UP000195087"/>
    </source>
</evidence>
<dbReference type="Proteomes" id="UP000195087">
    <property type="component" value="Unassembled WGS sequence"/>
</dbReference>
<name>A0A9X6PQX8_BACUK</name>
<dbReference type="EMBL" id="NFEH01000090">
    <property type="protein sequence ID" value="OTZ72719.1"/>
    <property type="molecule type" value="Genomic_DNA"/>
</dbReference>
<evidence type="ECO:0000313" key="1">
    <source>
        <dbReference type="EMBL" id="OTZ72719.1"/>
    </source>
</evidence>
<organism evidence="1 2">
    <name type="scientific">Bacillus thuringiensis serovar kumamotoensis</name>
    <dbReference type="NCBI Taxonomy" id="132267"/>
    <lineage>
        <taxon>Bacteria</taxon>
        <taxon>Bacillati</taxon>
        <taxon>Bacillota</taxon>
        <taxon>Bacilli</taxon>
        <taxon>Bacillales</taxon>
        <taxon>Bacillaceae</taxon>
        <taxon>Bacillus</taxon>
        <taxon>Bacillus cereus group</taxon>
    </lineage>
</organism>
<reference evidence="1 2" key="1">
    <citation type="submission" date="2016-10" db="EMBL/GenBank/DDBJ databases">
        <title>Comparative genomics of Bacillus thuringiensis reveals a path to pathogens against multiple invertebrate hosts.</title>
        <authorList>
            <person name="Zheng J."/>
            <person name="Gao Q."/>
            <person name="Liu H."/>
            <person name="Peng D."/>
            <person name="Ruan L."/>
            <person name="Sun M."/>
        </authorList>
    </citation>
    <scope>NUCLEOTIDE SEQUENCE [LARGE SCALE GENOMIC DNA]</scope>
    <source>
        <strain evidence="1">BGSC 4W1</strain>
    </source>
</reference>
<proteinExistence type="predicted"/>
<comment type="caution">
    <text evidence="1">The sequence shown here is derived from an EMBL/GenBank/DDBJ whole genome shotgun (WGS) entry which is preliminary data.</text>
</comment>
<sequence length="85" mass="9034">MELQLNGSQILGSYIWTADPVPIPVPENAIHLHMDNKIIITIVNASNLQIINRSSGNGSGIFGPVAAFIGGNNPVRTSIDITRIG</sequence>